<dbReference type="InterPro" id="IPR000719">
    <property type="entry name" value="Prot_kinase_dom"/>
</dbReference>
<proteinExistence type="predicted"/>
<dbReference type="PANTHER" id="PTHR43289">
    <property type="entry name" value="MITOGEN-ACTIVATED PROTEIN KINASE KINASE KINASE 20-RELATED"/>
    <property type="match status" value="1"/>
</dbReference>
<dbReference type="PANTHER" id="PTHR43289:SF6">
    <property type="entry name" value="SERINE_THREONINE-PROTEIN KINASE NEKL-3"/>
    <property type="match status" value="1"/>
</dbReference>
<comment type="catalytic activity">
    <reaction evidence="8">
        <text>L-seryl-[protein] + ATP = O-phospho-L-seryl-[protein] + ADP + H(+)</text>
        <dbReference type="Rhea" id="RHEA:17989"/>
        <dbReference type="Rhea" id="RHEA-COMP:9863"/>
        <dbReference type="Rhea" id="RHEA-COMP:11604"/>
        <dbReference type="ChEBI" id="CHEBI:15378"/>
        <dbReference type="ChEBI" id="CHEBI:29999"/>
        <dbReference type="ChEBI" id="CHEBI:30616"/>
        <dbReference type="ChEBI" id="CHEBI:83421"/>
        <dbReference type="ChEBI" id="CHEBI:456216"/>
        <dbReference type="EC" id="2.7.11.1"/>
    </reaction>
</comment>
<protein>
    <recommendedName>
        <fullName evidence="1">non-specific serine/threonine protein kinase</fullName>
        <ecNumber evidence="1">2.7.11.1</ecNumber>
    </recommendedName>
</protein>
<dbReference type="Gene3D" id="3.30.200.20">
    <property type="entry name" value="Phosphorylase Kinase, domain 1"/>
    <property type="match status" value="1"/>
</dbReference>
<dbReference type="SUPFAM" id="SSF56112">
    <property type="entry name" value="Protein kinase-like (PK-like)"/>
    <property type="match status" value="1"/>
</dbReference>
<dbReference type="EMBL" id="CADCVR010000104">
    <property type="protein sequence ID" value="CAA9521878.1"/>
    <property type="molecule type" value="Genomic_DNA"/>
</dbReference>
<evidence type="ECO:0000256" key="5">
    <source>
        <dbReference type="ARBA" id="ARBA00022777"/>
    </source>
</evidence>
<dbReference type="GO" id="GO:0004674">
    <property type="term" value="F:protein serine/threonine kinase activity"/>
    <property type="evidence" value="ECO:0007669"/>
    <property type="project" value="UniProtKB-KW"/>
</dbReference>
<evidence type="ECO:0000313" key="10">
    <source>
        <dbReference type="EMBL" id="CAA9521878.1"/>
    </source>
</evidence>
<accession>A0A6J4TGD6</accession>
<reference evidence="10" key="1">
    <citation type="submission" date="2020-02" db="EMBL/GenBank/DDBJ databases">
        <authorList>
            <person name="Meier V. D."/>
        </authorList>
    </citation>
    <scope>NUCLEOTIDE SEQUENCE</scope>
    <source>
        <strain evidence="10">AVDCRST_MAG53</strain>
    </source>
</reference>
<name>A0A6J4TGD6_9ACTN</name>
<dbReference type="SMART" id="SM00220">
    <property type="entry name" value="S_TKc"/>
    <property type="match status" value="1"/>
</dbReference>
<evidence type="ECO:0000256" key="4">
    <source>
        <dbReference type="ARBA" id="ARBA00022741"/>
    </source>
</evidence>
<keyword evidence="6" id="KW-0067">ATP-binding</keyword>
<evidence type="ECO:0000256" key="3">
    <source>
        <dbReference type="ARBA" id="ARBA00022679"/>
    </source>
</evidence>
<evidence type="ECO:0000256" key="8">
    <source>
        <dbReference type="ARBA" id="ARBA00048679"/>
    </source>
</evidence>
<dbReference type="PROSITE" id="PS50011">
    <property type="entry name" value="PROTEIN_KINASE_DOM"/>
    <property type="match status" value="1"/>
</dbReference>
<dbReference type="FunFam" id="3.30.200.20:FF:000035">
    <property type="entry name" value="Serine/threonine protein kinase Stk1"/>
    <property type="match status" value="1"/>
</dbReference>
<keyword evidence="3" id="KW-0808">Transferase</keyword>
<evidence type="ECO:0000256" key="2">
    <source>
        <dbReference type="ARBA" id="ARBA00022527"/>
    </source>
</evidence>
<dbReference type="InterPro" id="IPR008271">
    <property type="entry name" value="Ser/Thr_kinase_AS"/>
</dbReference>
<dbReference type="Gene3D" id="1.10.510.10">
    <property type="entry name" value="Transferase(Phosphotransferase) domain 1"/>
    <property type="match status" value="1"/>
</dbReference>
<dbReference type="InterPro" id="IPR011009">
    <property type="entry name" value="Kinase-like_dom_sf"/>
</dbReference>
<gene>
    <name evidence="10" type="ORF">AVDCRST_MAG53-3372</name>
</gene>
<dbReference type="Pfam" id="PF00069">
    <property type="entry name" value="Pkinase"/>
    <property type="match status" value="1"/>
</dbReference>
<dbReference type="CDD" id="cd14014">
    <property type="entry name" value="STKc_PknB_like"/>
    <property type="match status" value="1"/>
</dbReference>
<keyword evidence="5 10" id="KW-0418">Kinase</keyword>
<dbReference type="AlphaFoldDB" id="A0A6J4TGD6"/>
<feature type="non-terminal residue" evidence="10">
    <location>
        <position position="241"/>
    </location>
</feature>
<sequence>MATSPRDRISLPERYSIVRHIANGGMASVWEANDELLGRAVAVKVLSFALAADEAARRRFTREARAAARLSTHPHVVTVYDAGEHEGQAFMVMALYSGGTVADRVKAAPVPRAQALDWLEDAACALDLAHDEGVVHRDVKPANLLLDGRNRVAVADFGIATAAWDTSMTSTGMVLGTLAYLAPEQRAGDVATPASDRYALGVVARELLTGARPGTEPTRPVALPGAAEVALHRATAADPAA</sequence>
<evidence type="ECO:0000256" key="1">
    <source>
        <dbReference type="ARBA" id="ARBA00012513"/>
    </source>
</evidence>
<dbReference type="EC" id="2.7.11.1" evidence="1"/>
<organism evidence="10">
    <name type="scientific">uncultured Solirubrobacteraceae bacterium</name>
    <dbReference type="NCBI Taxonomy" id="1162706"/>
    <lineage>
        <taxon>Bacteria</taxon>
        <taxon>Bacillati</taxon>
        <taxon>Actinomycetota</taxon>
        <taxon>Thermoleophilia</taxon>
        <taxon>Solirubrobacterales</taxon>
        <taxon>Solirubrobacteraceae</taxon>
        <taxon>environmental samples</taxon>
    </lineage>
</organism>
<comment type="catalytic activity">
    <reaction evidence="7">
        <text>L-threonyl-[protein] + ATP = O-phospho-L-threonyl-[protein] + ADP + H(+)</text>
        <dbReference type="Rhea" id="RHEA:46608"/>
        <dbReference type="Rhea" id="RHEA-COMP:11060"/>
        <dbReference type="Rhea" id="RHEA-COMP:11605"/>
        <dbReference type="ChEBI" id="CHEBI:15378"/>
        <dbReference type="ChEBI" id="CHEBI:30013"/>
        <dbReference type="ChEBI" id="CHEBI:30616"/>
        <dbReference type="ChEBI" id="CHEBI:61977"/>
        <dbReference type="ChEBI" id="CHEBI:456216"/>
        <dbReference type="EC" id="2.7.11.1"/>
    </reaction>
</comment>
<evidence type="ECO:0000259" key="9">
    <source>
        <dbReference type="PROSITE" id="PS50011"/>
    </source>
</evidence>
<evidence type="ECO:0000256" key="6">
    <source>
        <dbReference type="ARBA" id="ARBA00022840"/>
    </source>
</evidence>
<dbReference type="GO" id="GO:0005524">
    <property type="term" value="F:ATP binding"/>
    <property type="evidence" value="ECO:0007669"/>
    <property type="project" value="UniProtKB-KW"/>
</dbReference>
<dbReference type="PROSITE" id="PS00108">
    <property type="entry name" value="PROTEIN_KINASE_ST"/>
    <property type="match status" value="1"/>
</dbReference>
<feature type="domain" description="Protein kinase" evidence="9">
    <location>
        <begin position="15"/>
        <end position="241"/>
    </location>
</feature>
<keyword evidence="2 10" id="KW-0723">Serine/threonine-protein kinase</keyword>
<keyword evidence="4" id="KW-0547">Nucleotide-binding</keyword>
<evidence type="ECO:0000256" key="7">
    <source>
        <dbReference type="ARBA" id="ARBA00047899"/>
    </source>
</evidence>